<evidence type="ECO:0000313" key="3">
    <source>
        <dbReference type="Proteomes" id="UP000712600"/>
    </source>
</evidence>
<reference evidence="2" key="1">
    <citation type="submission" date="2019-12" db="EMBL/GenBank/DDBJ databases">
        <title>Genome sequencing and annotation of Brassica cretica.</title>
        <authorList>
            <person name="Studholme D.J."/>
            <person name="Sarris P."/>
        </authorList>
    </citation>
    <scope>NUCLEOTIDE SEQUENCE</scope>
    <source>
        <strain evidence="2">PFS-109/04</strain>
        <tissue evidence="2">Leaf</tissue>
    </source>
</reference>
<dbReference type="AlphaFoldDB" id="A0A8S9QLB6"/>
<feature type="region of interest" description="Disordered" evidence="1">
    <location>
        <begin position="44"/>
        <end position="63"/>
    </location>
</feature>
<name>A0A8S9QLB6_BRACR</name>
<evidence type="ECO:0000256" key="1">
    <source>
        <dbReference type="SAM" id="MobiDB-lite"/>
    </source>
</evidence>
<accession>A0A8S9QLB6</accession>
<dbReference type="EMBL" id="QGKX02001290">
    <property type="protein sequence ID" value="KAF3542050.1"/>
    <property type="molecule type" value="Genomic_DNA"/>
</dbReference>
<proteinExistence type="predicted"/>
<comment type="caution">
    <text evidence="2">The sequence shown here is derived from an EMBL/GenBank/DDBJ whole genome shotgun (WGS) entry which is preliminary data.</text>
</comment>
<protein>
    <submittedName>
        <fullName evidence="2">Uncharacterized protein</fullName>
    </submittedName>
</protein>
<gene>
    <name evidence="2" type="ORF">F2Q69_00020369</name>
</gene>
<evidence type="ECO:0000313" key="2">
    <source>
        <dbReference type="EMBL" id="KAF3542050.1"/>
    </source>
</evidence>
<dbReference type="Proteomes" id="UP000712600">
    <property type="component" value="Unassembled WGS sequence"/>
</dbReference>
<sequence length="215" mass="24722">MDDDFLQVVKEEKLQEGDFQVESSMSFGSLHWCRPTPSCEHRLTETDEHRSISGSPHRSTEEVASYTTVRILTHKKFAAKHPHPPIALHVAHLNALRNPSQPLEHIADNFELHSDDTAEPMQVDQTSERRTLRFISQHTTQCNGRPSGSEDRAFRGFIHFCGSFYEELRRNHRRSRGAVCNMQTNQLCLTLINPDVYYDPVRIVKPQTSNTRVNT</sequence>
<organism evidence="2 3">
    <name type="scientific">Brassica cretica</name>
    <name type="common">Mustard</name>
    <dbReference type="NCBI Taxonomy" id="69181"/>
    <lineage>
        <taxon>Eukaryota</taxon>
        <taxon>Viridiplantae</taxon>
        <taxon>Streptophyta</taxon>
        <taxon>Embryophyta</taxon>
        <taxon>Tracheophyta</taxon>
        <taxon>Spermatophyta</taxon>
        <taxon>Magnoliopsida</taxon>
        <taxon>eudicotyledons</taxon>
        <taxon>Gunneridae</taxon>
        <taxon>Pentapetalae</taxon>
        <taxon>rosids</taxon>
        <taxon>malvids</taxon>
        <taxon>Brassicales</taxon>
        <taxon>Brassicaceae</taxon>
        <taxon>Brassiceae</taxon>
        <taxon>Brassica</taxon>
    </lineage>
</organism>